<dbReference type="EMBL" id="LJUI01000165">
    <property type="protein sequence ID" value="KPK66453.1"/>
    <property type="molecule type" value="Genomic_DNA"/>
</dbReference>
<protein>
    <submittedName>
        <fullName evidence="3">Uncharacterized protein</fullName>
    </submittedName>
</protein>
<evidence type="ECO:0000313" key="4">
    <source>
        <dbReference type="Proteomes" id="UP000051717"/>
    </source>
</evidence>
<evidence type="ECO:0000313" key="3">
    <source>
        <dbReference type="EMBL" id="KPK66453.1"/>
    </source>
</evidence>
<keyword evidence="2" id="KW-0472">Membrane</keyword>
<gene>
    <name evidence="3" type="ORF">AMJ82_11800</name>
</gene>
<feature type="region of interest" description="Disordered" evidence="1">
    <location>
        <begin position="61"/>
        <end position="81"/>
    </location>
</feature>
<keyword evidence="2" id="KW-1133">Transmembrane helix</keyword>
<sequence length="147" mass="16406">MFVGNVAQKMASGSFCSIEMEEKAMDGKRVSLPVLGLVLALIFVSSQAIYGGQIWDDDEGHKIQDTPEGKHIPGAPDLRQGERVRIGRETPSEQVQRASGIDRRLPCLQRSGLRPSWADAGTKPNSRWAVATRHWSYLVWLMFRLSI</sequence>
<accession>A0A0S8G0J8</accession>
<name>A0A0S8G0J8_UNCT6</name>
<evidence type="ECO:0000256" key="2">
    <source>
        <dbReference type="SAM" id="Phobius"/>
    </source>
</evidence>
<dbReference type="AlphaFoldDB" id="A0A0S8G0J8"/>
<organism evidence="3 4">
    <name type="scientific">candidate division TA06 bacterium SM23_40</name>
    <dbReference type="NCBI Taxonomy" id="1703774"/>
    <lineage>
        <taxon>Bacteria</taxon>
        <taxon>Bacteria division TA06</taxon>
    </lineage>
</organism>
<keyword evidence="2" id="KW-0812">Transmembrane</keyword>
<comment type="caution">
    <text evidence="3">The sequence shown here is derived from an EMBL/GenBank/DDBJ whole genome shotgun (WGS) entry which is preliminary data.</text>
</comment>
<reference evidence="3 4" key="1">
    <citation type="journal article" date="2015" name="Microbiome">
        <title>Genomic resolution of linkages in carbon, nitrogen, and sulfur cycling among widespread estuary sediment bacteria.</title>
        <authorList>
            <person name="Baker B.J."/>
            <person name="Lazar C.S."/>
            <person name="Teske A.P."/>
            <person name="Dick G.J."/>
        </authorList>
    </citation>
    <scope>NUCLEOTIDE SEQUENCE [LARGE SCALE GENOMIC DNA]</scope>
    <source>
        <strain evidence="3">SM23_40</strain>
    </source>
</reference>
<feature type="compositionally biased region" description="Basic and acidic residues" evidence="1">
    <location>
        <begin position="61"/>
        <end position="71"/>
    </location>
</feature>
<proteinExistence type="predicted"/>
<feature type="transmembrane region" description="Helical" evidence="2">
    <location>
        <begin position="30"/>
        <end position="50"/>
    </location>
</feature>
<evidence type="ECO:0000256" key="1">
    <source>
        <dbReference type="SAM" id="MobiDB-lite"/>
    </source>
</evidence>
<dbReference type="Proteomes" id="UP000051717">
    <property type="component" value="Unassembled WGS sequence"/>
</dbReference>